<evidence type="ECO:0000256" key="1">
    <source>
        <dbReference type="SAM" id="MobiDB-lite"/>
    </source>
</evidence>
<feature type="region of interest" description="Disordered" evidence="1">
    <location>
        <begin position="1"/>
        <end position="22"/>
    </location>
</feature>
<name>A0A1X7TPC0_AMPQE</name>
<dbReference type="AlphaFoldDB" id="A0A1X7TPC0"/>
<dbReference type="InParanoid" id="A0A1X7TPC0"/>
<sequence length="69" mass="7796">YILNQVEGNRGQREKERGRDQNIPHSAFLNNRFCTTIRQKTISVAQDPISHQLAVNKIITACALVKGPH</sequence>
<accession>A0A1X7TPC0</accession>
<evidence type="ECO:0000313" key="2">
    <source>
        <dbReference type="EnsemblMetazoa" id="Aqu2.1.16745_001"/>
    </source>
</evidence>
<reference evidence="2" key="1">
    <citation type="submission" date="2017-05" db="UniProtKB">
        <authorList>
            <consortium name="EnsemblMetazoa"/>
        </authorList>
    </citation>
    <scope>IDENTIFICATION</scope>
</reference>
<organism evidence="2">
    <name type="scientific">Amphimedon queenslandica</name>
    <name type="common">Sponge</name>
    <dbReference type="NCBI Taxonomy" id="400682"/>
    <lineage>
        <taxon>Eukaryota</taxon>
        <taxon>Metazoa</taxon>
        <taxon>Porifera</taxon>
        <taxon>Demospongiae</taxon>
        <taxon>Heteroscleromorpha</taxon>
        <taxon>Haplosclerida</taxon>
        <taxon>Niphatidae</taxon>
        <taxon>Amphimedon</taxon>
    </lineage>
</organism>
<feature type="compositionally biased region" description="Basic and acidic residues" evidence="1">
    <location>
        <begin position="10"/>
        <end position="22"/>
    </location>
</feature>
<proteinExistence type="predicted"/>
<protein>
    <submittedName>
        <fullName evidence="2">Uncharacterized protein</fullName>
    </submittedName>
</protein>
<dbReference type="EnsemblMetazoa" id="Aqu2.1.16745_001">
    <property type="protein sequence ID" value="Aqu2.1.16745_001"/>
    <property type="gene ID" value="Aqu2.1.16745"/>
</dbReference>